<feature type="coiled-coil region" evidence="1">
    <location>
        <begin position="54"/>
        <end position="88"/>
    </location>
</feature>
<evidence type="ECO:0000256" key="2">
    <source>
        <dbReference type="SAM" id="MobiDB-lite"/>
    </source>
</evidence>
<feature type="region of interest" description="Disordered" evidence="2">
    <location>
        <begin position="1"/>
        <end position="32"/>
    </location>
</feature>
<organism evidence="3 4">
    <name type="scientific">Ruegeria atlantica</name>
    <dbReference type="NCBI Taxonomy" id="81569"/>
    <lineage>
        <taxon>Bacteria</taxon>
        <taxon>Pseudomonadati</taxon>
        <taxon>Pseudomonadota</taxon>
        <taxon>Alphaproteobacteria</taxon>
        <taxon>Rhodobacterales</taxon>
        <taxon>Roseobacteraceae</taxon>
        <taxon>Ruegeria</taxon>
    </lineage>
</organism>
<evidence type="ECO:0000313" key="4">
    <source>
        <dbReference type="Proteomes" id="UP000597886"/>
    </source>
</evidence>
<name>A0AA91BZM6_9RHOB</name>
<dbReference type="Gene3D" id="1.20.5.1700">
    <property type="match status" value="1"/>
</dbReference>
<proteinExistence type="predicted"/>
<evidence type="ECO:0000256" key="1">
    <source>
        <dbReference type="SAM" id="Coils"/>
    </source>
</evidence>
<reference evidence="3" key="1">
    <citation type="submission" date="2019-12" db="EMBL/GenBank/DDBJ databases">
        <title>Ruegeria JWLKs population differentiation of coral mucus and skeleton niches.</title>
        <authorList>
            <person name="Luo D."/>
        </authorList>
    </citation>
    <scope>NUCLEOTIDE SEQUENCE</scope>
    <source>
        <strain evidence="3">HKCCD6181</strain>
    </source>
</reference>
<evidence type="ECO:0000313" key="3">
    <source>
        <dbReference type="EMBL" id="NOE18026.1"/>
    </source>
</evidence>
<dbReference type="EMBL" id="WVRA01000002">
    <property type="protein sequence ID" value="NOE18026.1"/>
    <property type="molecule type" value="Genomic_DNA"/>
</dbReference>
<sequence>MTKPFQLITGAKSKNPFKPVQQDEVSATKGELRRSIERTGEMVRKVVAPLTRRMTELEEQQQERSFEINELRDEIASLRDDNAALRDELKSLQPSFMKEGNDA</sequence>
<accession>A0AA91BZM6</accession>
<dbReference type="AlphaFoldDB" id="A0AA91BZM6"/>
<dbReference type="Proteomes" id="UP000597886">
    <property type="component" value="Unassembled WGS sequence"/>
</dbReference>
<keyword evidence="1" id="KW-0175">Coiled coil</keyword>
<comment type="caution">
    <text evidence="3">The sequence shown here is derived from an EMBL/GenBank/DDBJ whole genome shotgun (WGS) entry which is preliminary data.</text>
</comment>
<dbReference type="RefSeq" id="WP_171329384.1">
    <property type="nucleotide sequence ID" value="NZ_WVRA01000002.1"/>
</dbReference>
<protein>
    <submittedName>
        <fullName evidence="3">Uncharacterized protein</fullName>
    </submittedName>
</protein>
<gene>
    <name evidence="3" type="ORF">GS634_07795</name>
</gene>